<dbReference type="AlphaFoldDB" id="A0A7G5WHP1"/>
<dbReference type="SUPFAM" id="SSF46458">
    <property type="entry name" value="Globin-like"/>
    <property type="match status" value="1"/>
</dbReference>
<evidence type="ECO:0000256" key="2">
    <source>
        <dbReference type="ARBA" id="ARBA00022723"/>
    </source>
</evidence>
<dbReference type="GO" id="GO:0046872">
    <property type="term" value="F:metal ion binding"/>
    <property type="evidence" value="ECO:0007669"/>
    <property type="project" value="UniProtKB-KW"/>
</dbReference>
<keyword evidence="3" id="KW-0408">Iron</keyword>
<feature type="domain" description="Globin" evidence="6">
    <location>
        <begin position="37"/>
        <end position="186"/>
    </location>
</feature>
<name>A0A7G5WHP1_9DIPT</name>
<feature type="region of interest" description="Disordered" evidence="5">
    <location>
        <begin position="1"/>
        <end position="37"/>
    </location>
</feature>
<dbReference type="EMBL" id="MN956541">
    <property type="protein sequence ID" value="QMX85678.1"/>
    <property type="molecule type" value="mRNA"/>
</dbReference>
<evidence type="ECO:0000259" key="6">
    <source>
        <dbReference type="PROSITE" id="PS01033"/>
    </source>
</evidence>
<protein>
    <submittedName>
        <fullName evidence="7">Globin XL</fullName>
    </submittedName>
</protein>
<keyword evidence="4" id="KW-0561">Oxygen transport</keyword>
<dbReference type="GO" id="GO:0005344">
    <property type="term" value="F:oxygen carrier activity"/>
    <property type="evidence" value="ECO:0007669"/>
    <property type="project" value="UniProtKB-KW"/>
</dbReference>
<dbReference type="PANTHER" id="PTHR46458">
    <property type="entry name" value="BLR2807 PROTEIN"/>
    <property type="match status" value="1"/>
</dbReference>
<evidence type="ECO:0000256" key="3">
    <source>
        <dbReference type="ARBA" id="ARBA00023004"/>
    </source>
</evidence>
<evidence type="ECO:0000313" key="7">
    <source>
        <dbReference type="EMBL" id="QMX85678.1"/>
    </source>
</evidence>
<reference evidence="7" key="1">
    <citation type="submission" date="2020-01" db="EMBL/GenBank/DDBJ databases">
        <title>The Globin Gene Family in Arthropods: Evolution and Functional Diversity.</title>
        <authorList>
            <person name="Prothmann A."/>
            <person name="Burmester T."/>
            <person name="Hoffmann F.G."/>
            <person name="Hankeln T."/>
        </authorList>
    </citation>
    <scope>NUCLEOTIDE SEQUENCE</scope>
</reference>
<keyword evidence="4" id="KW-0813">Transport</keyword>
<keyword evidence="1 4" id="KW-0349">Heme</keyword>
<dbReference type="InterPro" id="IPR012292">
    <property type="entry name" value="Globin/Proto"/>
</dbReference>
<comment type="similarity">
    <text evidence="4">Belongs to the globin family.</text>
</comment>
<dbReference type="Gene3D" id="1.10.490.10">
    <property type="entry name" value="Globins"/>
    <property type="match status" value="1"/>
</dbReference>
<gene>
    <name evidence="7" type="primary">gbXL</name>
</gene>
<feature type="compositionally biased region" description="Polar residues" evidence="5">
    <location>
        <begin position="220"/>
        <end position="236"/>
    </location>
</feature>
<dbReference type="InterPro" id="IPR050532">
    <property type="entry name" value="Globin-like_OT"/>
</dbReference>
<dbReference type="InterPro" id="IPR000971">
    <property type="entry name" value="Globin"/>
</dbReference>
<organism evidence="7">
    <name type="scientific">Chironomus riparius</name>
    <dbReference type="NCBI Taxonomy" id="315576"/>
    <lineage>
        <taxon>Eukaryota</taxon>
        <taxon>Metazoa</taxon>
        <taxon>Ecdysozoa</taxon>
        <taxon>Arthropoda</taxon>
        <taxon>Hexapoda</taxon>
        <taxon>Insecta</taxon>
        <taxon>Pterygota</taxon>
        <taxon>Neoptera</taxon>
        <taxon>Endopterygota</taxon>
        <taxon>Diptera</taxon>
        <taxon>Nematocera</taxon>
        <taxon>Chironomoidea</taxon>
        <taxon>Chironomidae</taxon>
        <taxon>Chironominae</taxon>
        <taxon>Chironomus</taxon>
    </lineage>
</organism>
<keyword evidence="2" id="KW-0479">Metal-binding</keyword>
<evidence type="ECO:0000256" key="4">
    <source>
        <dbReference type="RuleBase" id="RU000356"/>
    </source>
</evidence>
<dbReference type="OrthoDB" id="6344802at2759"/>
<dbReference type="GO" id="GO:0020037">
    <property type="term" value="F:heme binding"/>
    <property type="evidence" value="ECO:0007669"/>
    <property type="project" value="InterPro"/>
</dbReference>
<feature type="region of interest" description="Disordered" evidence="5">
    <location>
        <begin position="212"/>
        <end position="236"/>
    </location>
</feature>
<sequence length="236" mass="26133">MGCELGKLASSSSSKKEIENGTVSEPAAPAPPDPRLPFTARQKYTMVASWKGISRAIETTGVNMFIKLFEEHADLLNMFTKFKELKTKEEQATSEELAEHATKVMETMDESIRSLDEIDVFFQFLHETGAIHTRIPGFTSDLFWKIEKPFLKAVSDTLGDRYTENVEGIYKITIKFVIETLVEGFERGLQNKNHVGNKGVNSTCNSNVNGANTTTTTTTQNGDTSCNSTSRSNDAS</sequence>
<dbReference type="PANTHER" id="PTHR46458:SF5">
    <property type="entry name" value="GLOBIN FAMILY PROFILE DOMAIN-CONTAINING PROTEIN"/>
    <property type="match status" value="1"/>
</dbReference>
<dbReference type="Pfam" id="PF00042">
    <property type="entry name" value="Globin"/>
    <property type="match status" value="1"/>
</dbReference>
<evidence type="ECO:0000256" key="1">
    <source>
        <dbReference type="ARBA" id="ARBA00022617"/>
    </source>
</evidence>
<accession>A0A7G5WHP1</accession>
<dbReference type="GO" id="GO:0019825">
    <property type="term" value="F:oxygen binding"/>
    <property type="evidence" value="ECO:0007669"/>
    <property type="project" value="InterPro"/>
</dbReference>
<dbReference type="InterPro" id="IPR009050">
    <property type="entry name" value="Globin-like_sf"/>
</dbReference>
<proteinExistence type="evidence at transcript level"/>
<evidence type="ECO:0000256" key="5">
    <source>
        <dbReference type="SAM" id="MobiDB-lite"/>
    </source>
</evidence>
<dbReference type="PROSITE" id="PS01033">
    <property type="entry name" value="GLOBIN"/>
    <property type="match status" value="1"/>
</dbReference>